<dbReference type="InterPro" id="IPR014710">
    <property type="entry name" value="RmlC-like_jellyroll"/>
</dbReference>
<evidence type="ECO:0000256" key="6">
    <source>
        <dbReference type="ARBA" id="ARBA00023065"/>
    </source>
</evidence>
<evidence type="ECO:0000256" key="3">
    <source>
        <dbReference type="ARBA" id="ARBA00022448"/>
    </source>
</evidence>
<dbReference type="Pfam" id="PF00520">
    <property type="entry name" value="Ion_trans"/>
    <property type="match status" value="1"/>
</dbReference>
<dbReference type="FunFam" id="1.10.287.630:FF:000003">
    <property type="entry name" value="Cyclic nucleotide-gated ion channel 1"/>
    <property type="match status" value="1"/>
</dbReference>
<feature type="transmembrane region" description="Helical" evidence="10">
    <location>
        <begin position="214"/>
        <end position="234"/>
    </location>
</feature>
<dbReference type="Pfam" id="PF00027">
    <property type="entry name" value="cNMP_binding"/>
    <property type="match status" value="1"/>
</dbReference>
<keyword evidence="3" id="KW-0813">Transport</keyword>
<dbReference type="SMART" id="SM00100">
    <property type="entry name" value="cNMP"/>
    <property type="match status" value="1"/>
</dbReference>
<feature type="transmembrane region" description="Helical" evidence="10">
    <location>
        <begin position="142"/>
        <end position="164"/>
    </location>
</feature>
<name>A0A9R0J1S2_SPIOL</name>
<feature type="transmembrane region" description="Helical" evidence="10">
    <location>
        <begin position="53"/>
        <end position="71"/>
    </location>
</feature>
<dbReference type="GO" id="GO:0016020">
    <property type="term" value="C:membrane"/>
    <property type="evidence" value="ECO:0007669"/>
    <property type="project" value="InterPro"/>
</dbReference>
<keyword evidence="9" id="KW-0407">Ion channel</keyword>
<dbReference type="OrthoDB" id="421226at2759"/>
<feature type="domain" description="Cyclic nucleotide-binding" evidence="11">
    <location>
        <begin position="448"/>
        <end position="533"/>
    </location>
</feature>
<dbReference type="SUPFAM" id="SSF81324">
    <property type="entry name" value="Voltage-gated potassium channels"/>
    <property type="match status" value="1"/>
</dbReference>
<evidence type="ECO:0000313" key="12">
    <source>
        <dbReference type="Proteomes" id="UP000813463"/>
    </source>
</evidence>
<evidence type="ECO:0000256" key="2">
    <source>
        <dbReference type="ARBA" id="ARBA00010486"/>
    </source>
</evidence>
<dbReference type="GO" id="GO:0005216">
    <property type="term" value="F:monoatomic ion channel activity"/>
    <property type="evidence" value="ECO:0007669"/>
    <property type="project" value="InterPro"/>
</dbReference>
<accession>A0A9R0J1S2</accession>
<keyword evidence="8" id="KW-1071">Ligand-gated ion channel</keyword>
<dbReference type="GeneID" id="110797631"/>
<dbReference type="Proteomes" id="UP000813463">
    <property type="component" value="Chromosome 6"/>
</dbReference>
<evidence type="ECO:0000256" key="10">
    <source>
        <dbReference type="SAM" id="Phobius"/>
    </source>
</evidence>
<comment type="subcellular location">
    <subcellularLocation>
        <location evidence="1">Endomembrane system</location>
        <topology evidence="1">Multi-pass membrane protein</topology>
    </subcellularLocation>
</comment>
<dbReference type="Gene3D" id="1.10.287.70">
    <property type="match status" value="1"/>
</dbReference>
<evidence type="ECO:0000259" key="11">
    <source>
        <dbReference type="PROSITE" id="PS50042"/>
    </source>
</evidence>
<feature type="transmembrane region" description="Helical" evidence="10">
    <location>
        <begin position="83"/>
        <end position="107"/>
    </location>
</feature>
<keyword evidence="7 10" id="KW-0472">Membrane</keyword>
<gene>
    <name evidence="13" type="primary">LOC110797631</name>
</gene>
<keyword evidence="12" id="KW-1185">Reference proteome</keyword>
<reference evidence="13" key="2">
    <citation type="submission" date="2025-08" db="UniProtKB">
        <authorList>
            <consortium name="RefSeq"/>
        </authorList>
    </citation>
    <scope>IDENTIFICATION</scope>
    <source>
        <tissue evidence="13">Leaf</tissue>
    </source>
</reference>
<proteinExistence type="inferred from homology"/>
<dbReference type="AlphaFoldDB" id="A0A9R0J1S2"/>
<evidence type="ECO:0000256" key="7">
    <source>
        <dbReference type="ARBA" id="ARBA00023136"/>
    </source>
</evidence>
<organism evidence="12 13">
    <name type="scientific">Spinacia oleracea</name>
    <name type="common">Spinach</name>
    <dbReference type="NCBI Taxonomy" id="3562"/>
    <lineage>
        <taxon>Eukaryota</taxon>
        <taxon>Viridiplantae</taxon>
        <taxon>Streptophyta</taxon>
        <taxon>Embryophyta</taxon>
        <taxon>Tracheophyta</taxon>
        <taxon>Spermatophyta</taxon>
        <taxon>Magnoliopsida</taxon>
        <taxon>eudicotyledons</taxon>
        <taxon>Gunneridae</taxon>
        <taxon>Pentapetalae</taxon>
        <taxon>Caryophyllales</taxon>
        <taxon>Chenopodiaceae</taxon>
        <taxon>Chenopodioideae</taxon>
        <taxon>Anserineae</taxon>
        <taxon>Spinacia</taxon>
    </lineage>
</organism>
<evidence type="ECO:0000256" key="8">
    <source>
        <dbReference type="ARBA" id="ARBA00023286"/>
    </source>
</evidence>
<evidence type="ECO:0000313" key="13">
    <source>
        <dbReference type="RefSeq" id="XP_021858425.1"/>
    </source>
</evidence>
<evidence type="ECO:0000256" key="9">
    <source>
        <dbReference type="ARBA" id="ARBA00023303"/>
    </source>
</evidence>
<dbReference type="CDD" id="cd00038">
    <property type="entry name" value="CAP_ED"/>
    <property type="match status" value="1"/>
</dbReference>
<keyword evidence="4 10" id="KW-0812">Transmembrane</keyword>
<evidence type="ECO:0000256" key="1">
    <source>
        <dbReference type="ARBA" id="ARBA00004127"/>
    </source>
</evidence>
<keyword evidence="5 10" id="KW-1133">Transmembrane helix</keyword>
<reference evidence="12" key="1">
    <citation type="journal article" date="2021" name="Nat. Commun.">
        <title>Genomic analyses provide insights into spinach domestication and the genetic basis of agronomic traits.</title>
        <authorList>
            <person name="Cai X."/>
            <person name="Sun X."/>
            <person name="Xu C."/>
            <person name="Sun H."/>
            <person name="Wang X."/>
            <person name="Ge C."/>
            <person name="Zhang Z."/>
            <person name="Wang Q."/>
            <person name="Fei Z."/>
            <person name="Jiao C."/>
            <person name="Wang Q."/>
        </authorList>
    </citation>
    <scope>NUCLEOTIDE SEQUENCE [LARGE SCALE GENOMIC DNA]</scope>
    <source>
        <strain evidence="12">cv. Varoflay</strain>
    </source>
</reference>
<dbReference type="SUPFAM" id="SSF51206">
    <property type="entry name" value="cAMP-binding domain-like"/>
    <property type="match status" value="1"/>
</dbReference>
<keyword evidence="6" id="KW-0406">Ion transport</keyword>
<comment type="similarity">
    <text evidence="2">Belongs to the cyclic nucleotide-gated cation channel (TC 1.A.1.5) family.</text>
</comment>
<dbReference type="RefSeq" id="XP_021858425.1">
    <property type="nucleotide sequence ID" value="XM_022002733.2"/>
</dbReference>
<sequence>MHSFNLNAPSSKFRHFPTSFSLLRRQPQRRRKPRWWTTIHDPRSEFITSWNNLFLVTCLVTLFLDPLYFYVPTICGYACLNTNFQLLIIVTLIRTISDFLYLTHIFLKFRTAFISRNSRVFGRKELVMDPKAIAAKYLTSDFIIDVAAMLPLPQIMIWFIVPALRSATKAHTNHTVALIVLVQFIPRLFVMIPLNRKIVNSTGIAAKNAWSGAVYNMLLFILAGHVIGGIWYLWALQRVHTCWKIECVGKQNSTRFPCNPTFFDIENKELPARKRWLEKSGVLSNCNPQNKNHKFTFGMFGRVITDDVVSAGFTQTYFYCLWWGLKTLSSYGQNTDNSTYIEETLFCSFICVMGLFLFSHLIGQIQTYLQSIMTRIEEWRIKRRDTEEWMQHRQLPEELRERIRRFVQYKWIATRGVEEESILQSLPLDIRREIQKHLCLGLVRRVPFFAQMDDQLLDAICERLIPSLNTKDTYIAREGDPVSEMMFIIRGQLESSTTYGGRSGFFNSITLGQGDFCGEELLTWAILPTTTTLNLPSSTRKVKALTEVEAFALRADDLKYVATQFKRLQSKRLQHSFRYYSHQWRTWGACFIQAAWRRYTKRKMAEDLARNENYEFYYLMQLDNEENNHEDEDEDEDEPLFINHDEVDHGSKRQQQPLKATILASKFAANTKRGANHKMNIIATSSHDLKMPKMFKPEDPDFF</sequence>
<feature type="transmembrane region" description="Helical" evidence="10">
    <location>
        <begin position="345"/>
        <end position="363"/>
    </location>
</feature>
<dbReference type="PANTHER" id="PTHR45651">
    <property type="entry name" value="CYCLIC NUCLEOTIDE-GATED ION CHANNEL 15-RELATED-RELATED"/>
    <property type="match status" value="1"/>
</dbReference>
<dbReference type="InterPro" id="IPR018490">
    <property type="entry name" value="cNMP-bd_dom_sf"/>
</dbReference>
<dbReference type="Gene3D" id="2.60.120.10">
    <property type="entry name" value="Jelly Rolls"/>
    <property type="match status" value="1"/>
</dbReference>
<dbReference type="Gene3D" id="1.10.287.630">
    <property type="entry name" value="Helix hairpin bin"/>
    <property type="match status" value="1"/>
</dbReference>
<feature type="transmembrane region" description="Helical" evidence="10">
    <location>
        <begin position="176"/>
        <end position="194"/>
    </location>
</feature>
<dbReference type="InterPro" id="IPR005821">
    <property type="entry name" value="Ion_trans_dom"/>
</dbReference>
<evidence type="ECO:0000256" key="4">
    <source>
        <dbReference type="ARBA" id="ARBA00022692"/>
    </source>
</evidence>
<protein>
    <submittedName>
        <fullName evidence="13">Probable cyclic nucleotide-gated ion channel 16</fullName>
    </submittedName>
</protein>
<dbReference type="PANTHER" id="PTHR45651:SF114">
    <property type="entry name" value="CYCLIC NUCLEOTIDE-GATED ION CHANNEL 16-RELATED"/>
    <property type="match status" value="1"/>
</dbReference>
<evidence type="ECO:0000256" key="5">
    <source>
        <dbReference type="ARBA" id="ARBA00022989"/>
    </source>
</evidence>
<dbReference type="KEGG" id="soe:110797631"/>
<dbReference type="GO" id="GO:0012505">
    <property type="term" value="C:endomembrane system"/>
    <property type="evidence" value="ECO:0007669"/>
    <property type="project" value="UniProtKB-SubCell"/>
</dbReference>
<dbReference type="PROSITE" id="PS50042">
    <property type="entry name" value="CNMP_BINDING_3"/>
    <property type="match status" value="1"/>
</dbReference>
<dbReference type="FunFam" id="2.60.120.10:FF:000024">
    <property type="entry name" value="Cyclic nucleotide-gated ion channel 1"/>
    <property type="match status" value="1"/>
</dbReference>
<dbReference type="InterPro" id="IPR000595">
    <property type="entry name" value="cNMP-bd_dom"/>
</dbReference>